<dbReference type="AlphaFoldDB" id="A0A6H5HA60"/>
<evidence type="ECO:0000313" key="2">
    <source>
        <dbReference type="Proteomes" id="UP000479000"/>
    </source>
</evidence>
<accession>A0A6H5HA60</accession>
<keyword evidence="2" id="KW-1185">Reference proteome</keyword>
<name>A0A6H5HA60_9HEMI</name>
<protein>
    <submittedName>
        <fullName evidence="1">Uncharacterized protein</fullName>
    </submittedName>
</protein>
<dbReference type="Proteomes" id="UP000479000">
    <property type="component" value="Unassembled WGS sequence"/>
</dbReference>
<dbReference type="EMBL" id="CADCXU010027042">
    <property type="protein sequence ID" value="CAB0013899.1"/>
    <property type="molecule type" value="Genomic_DNA"/>
</dbReference>
<gene>
    <name evidence="1" type="ORF">NTEN_LOCUS18443</name>
</gene>
<reference evidence="1 2" key="1">
    <citation type="submission" date="2020-02" db="EMBL/GenBank/DDBJ databases">
        <authorList>
            <person name="Ferguson B K."/>
        </authorList>
    </citation>
    <scope>NUCLEOTIDE SEQUENCE [LARGE SCALE GENOMIC DNA]</scope>
</reference>
<sequence>MFSRALHSITLRWVDAWDCGLDRGGDDHVREGQARKDNKVDWDRRPSAFPLDARRKTRSDDRKRRDDNMHRYLVKHEIKCYTGSWRNSRVPRITEECQGSSRFPGFPWICRNPQEYAGVAMNIQSFMRTPGSRGCYGQLDYQSRFFMGVKEYSEIQGFMGIQEFHGHPGVPCASRGSMGIQEFQWHPGVSMASRSFMGI</sequence>
<evidence type="ECO:0000313" key="1">
    <source>
        <dbReference type="EMBL" id="CAB0013899.1"/>
    </source>
</evidence>
<organism evidence="1 2">
    <name type="scientific">Nesidiocoris tenuis</name>
    <dbReference type="NCBI Taxonomy" id="355587"/>
    <lineage>
        <taxon>Eukaryota</taxon>
        <taxon>Metazoa</taxon>
        <taxon>Ecdysozoa</taxon>
        <taxon>Arthropoda</taxon>
        <taxon>Hexapoda</taxon>
        <taxon>Insecta</taxon>
        <taxon>Pterygota</taxon>
        <taxon>Neoptera</taxon>
        <taxon>Paraneoptera</taxon>
        <taxon>Hemiptera</taxon>
        <taxon>Heteroptera</taxon>
        <taxon>Panheteroptera</taxon>
        <taxon>Cimicomorpha</taxon>
        <taxon>Miridae</taxon>
        <taxon>Dicyphina</taxon>
        <taxon>Nesidiocoris</taxon>
    </lineage>
</organism>
<proteinExistence type="predicted"/>